<dbReference type="AlphaFoldDB" id="A0A2U1STZ1"/>
<dbReference type="Proteomes" id="UP000245137">
    <property type="component" value="Unassembled WGS sequence"/>
</dbReference>
<feature type="transmembrane region" description="Helical" evidence="1">
    <location>
        <begin position="48"/>
        <end position="66"/>
    </location>
</feature>
<gene>
    <name evidence="2" type="ORF">C5689_04535</name>
</gene>
<dbReference type="EMBL" id="PUIV01000004">
    <property type="protein sequence ID" value="PWB95060.1"/>
    <property type="molecule type" value="Genomic_DNA"/>
</dbReference>
<keyword evidence="1" id="KW-0812">Transmembrane</keyword>
<feature type="transmembrane region" description="Helical" evidence="1">
    <location>
        <begin position="72"/>
        <end position="90"/>
    </location>
</feature>
<sequence>MSEVIPAVAEPARQENDMSLTDKLDQNAATTIARMSLARRRPTPMSRALAVFALAALASASALLFAAGCPIIAIWAALALLGWLFLAGAAESESGAEDAGARDVGAEKLY</sequence>
<comment type="caution">
    <text evidence="2">The sequence shown here is derived from an EMBL/GenBank/DDBJ whole genome shotgun (WGS) entry which is preliminary data.</text>
</comment>
<evidence type="ECO:0000313" key="2">
    <source>
        <dbReference type="EMBL" id="PWB95060.1"/>
    </source>
</evidence>
<keyword evidence="3" id="KW-1185">Reference proteome</keyword>
<proteinExistence type="predicted"/>
<organism evidence="2 3">
    <name type="scientific">Methylosinus sporium</name>
    <dbReference type="NCBI Taxonomy" id="428"/>
    <lineage>
        <taxon>Bacteria</taxon>
        <taxon>Pseudomonadati</taxon>
        <taxon>Pseudomonadota</taxon>
        <taxon>Alphaproteobacteria</taxon>
        <taxon>Hyphomicrobiales</taxon>
        <taxon>Methylocystaceae</taxon>
        <taxon>Methylosinus</taxon>
    </lineage>
</organism>
<accession>A0A2U1STZ1</accession>
<keyword evidence="1" id="KW-1133">Transmembrane helix</keyword>
<evidence type="ECO:0000313" key="3">
    <source>
        <dbReference type="Proteomes" id="UP000245137"/>
    </source>
</evidence>
<protein>
    <submittedName>
        <fullName evidence="2">Uncharacterized protein</fullName>
    </submittedName>
</protein>
<name>A0A2U1STZ1_METSR</name>
<evidence type="ECO:0000256" key="1">
    <source>
        <dbReference type="SAM" id="Phobius"/>
    </source>
</evidence>
<reference evidence="2 3" key="1">
    <citation type="journal article" date="2018" name="Appl. Microbiol. Biotechnol.">
        <title>Co-cultivation of the strictly anaerobic methanogen Methanosarcina barkeri with aerobic methanotrophs in an oxygen-limited membrane bioreactor.</title>
        <authorList>
            <person name="In 't Zandt M.H."/>
            <person name="van den Bosch T.J.M."/>
            <person name="Rijkers R."/>
            <person name="van Kessel M.A.H.J."/>
            <person name="Jetten M.S.M."/>
            <person name="Welte C.U."/>
        </authorList>
    </citation>
    <scope>NUCLEOTIDE SEQUENCE [LARGE SCALE GENOMIC DNA]</scope>
    <source>
        <strain evidence="2 3">DSM 17706</strain>
    </source>
</reference>
<keyword evidence="1" id="KW-0472">Membrane</keyword>